<dbReference type="Proteomes" id="UP000271098">
    <property type="component" value="Unassembled WGS sequence"/>
</dbReference>
<reference evidence="3 4" key="2">
    <citation type="submission" date="2018-11" db="EMBL/GenBank/DDBJ databases">
        <authorList>
            <consortium name="Pathogen Informatics"/>
        </authorList>
    </citation>
    <scope>NUCLEOTIDE SEQUENCE [LARGE SCALE GENOMIC DNA]</scope>
</reference>
<dbReference type="SUPFAM" id="SSF50729">
    <property type="entry name" value="PH domain-like"/>
    <property type="match status" value="1"/>
</dbReference>
<reference evidence="5" key="1">
    <citation type="submission" date="2016-06" db="UniProtKB">
        <authorList>
            <consortium name="WormBaseParasite"/>
        </authorList>
    </citation>
    <scope>IDENTIFICATION</scope>
</reference>
<dbReference type="EMBL" id="UYRT01000724">
    <property type="protein sequence ID" value="VDK28625.1"/>
    <property type="molecule type" value="Genomic_DNA"/>
</dbReference>
<proteinExistence type="predicted"/>
<evidence type="ECO:0000313" key="5">
    <source>
        <dbReference type="WBParaSite" id="GPUH_0000073501-mRNA-1"/>
    </source>
</evidence>
<dbReference type="OrthoDB" id="5855761at2759"/>
<accession>A0A183CW94</accession>
<dbReference type="Gene3D" id="2.30.29.30">
    <property type="entry name" value="Pleckstrin-homology domain (PH domain)/Phosphotyrosine-binding domain (PTB)"/>
    <property type="match status" value="1"/>
</dbReference>
<keyword evidence="1" id="KW-0732">Signal</keyword>
<evidence type="ECO:0000259" key="2">
    <source>
        <dbReference type="SMART" id="SM00233"/>
    </source>
</evidence>
<name>A0A183CW94_9BILA</name>
<dbReference type="AlphaFoldDB" id="A0A183CW94"/>
<dbReference type="WBParaSite" id="GPUH_0000073501-mRNA-1">
    <property type="protein sequence ID" value="GPUH_0000073501-mRNA-1"/>
    <property type="gene ID" value="GPUH_0000073501"/>
</dbReference>
<dbReference type="InterPro" id="IPR011993">
    <property type="entry name" value="PH-like_dom_sf"/>
</dbReference>
<evidence type="ECO:0000256" key="1">
    <source>
        <dbReference type="SAM" id="SignalP"/>
    </source>
</evidence>
<dbReference type="SMART" id="SM00233">
    <property type="entry name" value="PH"/>
    <property type="match status" value="1"/>
</dbReference>
<dbReference type="InterPro" id="IPR001849">
    <property type="entry name" value="PH_domain"/>
</dbReference>
<evidence type="ECO:0000313" key="4">
    <source>
        <dbReference type="Proteomes" id="UP000271098"/>
    </source>
</evidence>
<protein>
    <submittedName>
        <fullName evidence="5">PH domain-containing protein</fullName>
    </submittedName>
</protein>
<feature type="domain" description="PH" evidence="2">
    <location>
        <begin position="105"/>
        <end position="204"/>
    </location>
</feature>
<feature type="chain" id="PRO_5043138458" evidence="1">
    <location>
        <begin position="16"/>
        <end position="224"/>
    </location>
</feature>
<gene>
    <name evidence="3" type="ORF">GPUH_LOCUS735</name>
</gene>
<evidence type="ECO:0000313" key="3">
    <source>
        <dbReference type="EMBL" id="VDK28625.1"/>
    </source>
</evidence>
<organism evidence="5">
    <name type="scientific">Gongylonema pulchrum</name>
    <dbReference type="NCBI Taxonomy" id="637853"/>
    <lineage>
        <taxon>Eukaryota</taxon>
        <taxon>Metazoa</taxon>
        <taxon>Ecdysozoa</taxon>
        <taxon>Nematoda</taxon>
        <taxon>Chromadorea</taxon>
        <taxon>Rhabditida</taxon>
        <taxon>Spirurina</taxon>
        <taxon>Spiruromorpha</taxon>
        <taxon>Spiruroidea</taxon>
        <taxon>Gongylonematidae</taxon>
        <taxon>Gongylonema</taxon>
    </lineage>
</organism>
<sequence length="224" mass="25669">MFCVAMRWALRSGFCCKLLSVANLRLLQSGCCWRLVSVGKGACCKLMKFVQNSPIYMSAVNELLHADDTFISVHNAQQSSILYCCNVTFLILKAAHRMVLWQNKFLRQGWLCKWTKRGFLPHIVLLFNDAFLIAHRSQPGDFRRNAFLPLRTMTVDEGDAFHVVSDPSTCITIHLANHTFLLSGNCTRVRDLWYEELTKAIQDAKRCKFEDLPQTEIFGNKTKT</sequence>
<feature type="signal peptide" evidence="1">
    <location>
        <begin position="1"/>
        <end position="15"/>
    </location>
</feature>
<keyword evidence="4" id="KW-1185">Reference proteome</keyword>